<dbReference type="Gene3D" id="2.60.200.20">
    <property type="match status" value="1"/>
</dbReference>
<dbReference type="PANTHER" id="PTHR22939">
    <property type="entry name" value="SERINE PROTEASE FAMILY S1C HTRA-RELATED"/>
    <property type="match status" value="1"/>
</dbReference>
<dbReference type="Gene3D" id="2.40.10.120">
    <property type="match status" value="1"/>
</dbReference>
<protein>
    <recommendedName>
        <fullName evidence="3">FHA domain-containing protein</fullName>
    </recommendedName>
</protein>
<dbReference type="InterPro" id="IPR008984">
    <property type="entry name" value="SMAD_FHA_dom_sf"/>
</dbReference>
<sequence>MSRQHAVLEPRPDGWWLIDRSTSGTYIDGEQIRQVQISEPTTVMLGHPTAGYELHVVPVVDPQEAARQLAKKKQAEAARKRNRTLLSVAAMVAILALVGGVVGFLVLRDGDDGQDKLTEAQLNRAKQASVFILAVDDADRPLWTGSGSIVSKDGLILTNAHVAAPSAPGLGVSTAEPGGYLISLTSTDDDKPTEPAFMAETIVADGVLDLAVMKIVSDADGKPIDSSRLRLPEPMPLGDSNKLRTGDEITALGFPGIATYVGSEKNLHPALTVTRGVVSTFLPQSGVSDTRAWIDSDIRIGSGNSGGASINRRGELVGINTEAFTEANSGGQGQGGIFTGGSARIRPVNLAEPILAIAAKGGDPDYVSPFHTQTSRPSTDQVAIEPAGWSEKKTTGACASPSSSTTLQVSAPATVYAYFAFAGVPDGISVRVQVTSSDGRSLLRDSAAWGDGSKPVCLGLPVEIPAGVSEATAVVTVGSVTAENQVRLRG</sequence>
<dbReference type="GO" id="GO:0004252">
    <property type="term" value="F:serine-type endopeptidase activity"/>
    <property type="evidence" value="ECO:0007669"/>
    <property type="project" value="InterPro"/>
</dbReference>
<keyword evidence="2" id="KW-0812">Transmembrane</keyword>
<dbReference type="Pfam" id="PF00498">
    <property type="entry name" value="FHA"/>
    <property type="match status" value="1"/>
</dbReference>
<keyword evidence="2" id="KW-0472">Membrane</keyword>
<dbReference type="Pfam" id="PF13365">
    <property type="entry name" value="Trypsin_2"/>
    <property type="match status" value="1"/>
</dbReference>
<accession>L7LCB5</accession>
<dbReference type="SUPFAM" id="SSF50494">
    <property type="entry name" value="Trypsin-like serine proteases"/>
    <property type="match status" value="1"/>
</dbReference>
<keyword evidence="5" id="KW-1185">Reference proteome</keyword>
<reference evidence="4 5" key="1">
    <citation type="submission" date="2012-12" db="EMBL/GenBank/DDBJ databases">
        <title>Whole genome shotgun sequence of Gordonia hirsuta NBRC 16056.</title>
        <authorList>
            <person name="Isaki-Nakamura S."/>
            <person name="Hosoyama A."/>
            <person name="Tsuchikane K."/>
            <person name="Katsumata H."/>
            <person name="Baba S."/>
            <person name="Yamazaki S."/>
            <person name="Fujita N."/>
        </authorList>
    </citation>
    <scope>NUCLEOTIDE SEQUENCE [LARGE SCALE GENOMIC DNA]</scope>
    <source>
        <strain evidence="4 5">NBRC 16056</strain>
    </source>
</reference>
<dbReference type="InterPro" id="IPR009003">
    <property type="entry name" value="Peptidase_S1_PA"/>
</dbReference>
<keyword evidence="2" id="KW-1133">Transmembrane helix</keyword>
<organism evidence="4 5">
    <name type="scientific">Gordonia hirsuta DSM 44140 = NBRC 16056</name>
    <dbReference type="NCBI Taxonomy" id="1121927"/>
    <lineage>
        <taxon>Bacteria</taxon>
        <taxon>Bacillati</taxon>
        <taxon>Actinomycetota</taxon>
        <taxon>Actinomycetes</taxon>
        <taxon>Mycobacteriales</taxon>
        <taxon>Gordoniaceae</taxon>
        <taxon>Gordonia</taxon>
    </lineage>
</organism>
<evidence type="ECO:0000256" key="1">
    <source>
        <dbReference type="ARBA" id="ARBA00022553"/>
    </source>
</evidence>
<gene>
    <name evidence="4" type="ORF">GOHSU_48_00300</name>
</gene>
<dbReference type="PANTHER" id="PTHR22939:SF129">
    <property type="entry name" value="SERINE PROTEASE HTRA2, MITOCHONDRIAL"/>
    <property type="match status" value="1"/>
</dbReference>
<dbReference type="EMBL" id="BANT01000048">
    <property type="protein sequence ID" value="GAC58770.1"/>
    <property type="molecule type" value="Genomic_DNA"/>
</dbReference>
<evidence type="ECO:0000313" key="4">
    <source>
        <dbReference type="EMBL" id="GAC58770.1"/>
    </source>
</evidence>
<dbReference type="GO" id="GO:0006508">
    <property type="term" value="P:proteolysis"/>
    <property type="evidence" value="ECO:0007669"/>
    <property type="project" value="InterPro"/>
</dbReference>
<keyword evidence="1" id="KW-0597">Phosphoprotein</keyword>
<comment type="caution">
    <text evidence="4">The sequence shown here is derived from an EMBL/GenBank/DDBJ whole genome shotgun (WGS) entry which is preliminary data.</text>
</comment>
<dbReference type="InterPro" id="IPR000253">
    <property type="entry name" value="FHA_dom"/>
</dbReference>
<feature type="domain" description="FHA" evidence="3">
    <location>
        <begin position="1"/>
        <end position="32"/>
    </location>
</feature>
<dbReference type="PRINTS" id="PR00834">
    <property type="entry name" value="PROTEASES2C"/>
</dbReference>
<dbReference type="InterPro" id="IPR001940">
    <property type="entry name" value="Peptidase_S1C"/>
</dbReference>
<evidence type="ECO:0000313" key="5">
    <source>
        <dbReference type="Proteomes" id="UP000053405"/>
    </source>
</evidence>
<dbReference type="Proteomes" id="UP000053405">
    <property type="component" value="Unassembled WGS sequence"/>
</dbReference>
<name>L7LCB5_9ACTN</name>
<dbReference type="STRING" id="1121927.GOHSU_48_00300"/>
<evidence type="ECO:0000259" key="3">
    <source>
        <dbReference type="PROSITE" id="PS50006"/>
    </source>
</evidence>
<dbReference type="PROSITE" id="PS50006">
    <property type="entry name" value="FHA_DOMAIN"/>
    <property type="match status" value="1"/>
</dbReference>
<dbReference type="AlphaFoldDB" id="L7LCB5"/>
<proteinExistence type="predicted"/>
<evidence type="ECO:0000256" key="2">
    <source>
        <dbReference type="SAM" id="Phobius"/>
    </source>
</evidence>
<feature type="transmembrane region" description="Helical" evidence="2">
    <location>
        <begin position="85"/>
        <end position="107"/>
    </location>
</feature>
<dbReference type="eggNOG" id="COG0265">
    <property type="taxonomic scope" value="Bacteria"/>
</dbReference>
<dbReference type="SUPFAM" id="SSF49879">
    <property type="entry name" value="SMAD/FHA domain"/>
    <property type="match status" value="1"/>
</dbReference>